<reference evidence="1 2" key="1">
    <citation type="submission" date="2024-04" db="EMBL/GenBank/DDBJ databases">
        <title>Tritrichomonas musculus Genome.</title>
        <authorList>
            <person name="Alves-Ferreira E."/>
            <person name="Grigg M."/>
            <person name="Lorenzi H."/>
            <person name="Galac M."/>
        </authorList>
    </citation>
    <scope>NUCLEOTIDE SEQUENCE [LARGE SCALE GENOMIC DNA]</scope>
    <source>
        <strain evidence="1 2">EAF2021</strain>
    </source>
</reference>
<dbReference type="Proteomes" id="UP001470230">
    <property type="component" value="Unassembled WGS sequence"/>
</dbReference>
<comment type="caution">
    <text evidence="1">The sequence shown here is derived from an EMBL/GenBank/DDBJ whole genome shotgun (WGS) entry which is preliminary data.</text>
</comment>
<gene>
    <name evidence="1" type="ORF">M9Y10_002651</name>
</gene>
<evidence type="ECO:0000313" key="1">
    <source>
        <dbReference type="EMBL" id="KAK8900327.1"/>
    </source>
</evidence>
<name>A0ABR2LAR5_9EUKA</name>
<sequence length="134" mass="14971">MVIITDGLPAHKLAFNQIDLEKENIVVHYLEAHSSDQLQPLDLAIFGGTKSKSNIENLSSFTSNVFSTKLSAAFKSAGMVVQIQFKNGQITEQMGFDVEKCVKVRGYELSYIQDLVQKGFELTPNQLIIYQKSI</sequence>
<evidence type="ECO:0008006" key="3">
    <source>
        <dbReference type="Google" id="ProtNLM"/>
    </source>
</evidence>
<organism evidence="1 2">
    <name type="scientific">Tritrichomonas musculus</name>
    <dbReference type="NCBI Taxonomy" id="1915356"/>
    <lineage>
        <taxon>Eukaryota</taxon>
        <taxon>Metamonada</taxon>
        <taxon>Parabasalia</taxon>
        <taxon>Tritrichomonadida</taxon>
        <taxon>Tritrichomonadidae</taxon>
        <taxon>Tritrichomonas</taxon>
    </lineage>
</organism>
<protein>
    <recommendedName>
        <fullName evidence="3">DDE-1 domain-containing protein</fullName>
    </recommendedName>
</protein>
<proteinExistence type="predicted"/>
<evidence type="ECO:0000313" key="2">
    <source>
        <dbReference type="Proteomes" id="UP001470230"/>
    </source>
</evidence>
<dbReference type="EMBL" id="JAPFFF010000001">
    <property type="protein sequence ID" value="KAK8900327.1"/>
    <property type="molecule type" value="Genomic_DNA"/>
</dbReference>
<accession>A0ABR2LAR5</accession>
<keyword evidence="2" id="KW-1185">Reference proteome</keyword>